<evidence type="ECO:0000256" key="1">
    <source>
        <dbReference type="SAM" id="Phobius"/>
    </source>
</evidence>
<accession>A0AAU8SYY5</accession>
<evidence type="ECO:0000313" key="3">
    <source>
        <dbReference type="Proteomes" id="UP000032614"/>
    </source>
</evidence>
<reference evidence="2 3" key="1">
    <citation type="journal article" date="2015" name="Genome Announc.">
        <title>Complete genome sequences for 59 burkholderia isolates, both pathogenic and near neighbor.</title>
        <authorList>
            <person name="Johnson S.L."/>
            <person name="Bishop-Lilly K.A."/>
            <person name="Ladner J.T."/>
            <person name="Daligault H.E."/>
            <person name="Davenport K.W."/>
            <person name="Jaissle J."/>
            <person name="Frey K.G."/>
            <person name="Koroleva G.I."/>
            <person name="Bruce D.C."/>
            <person name="Coyne S.R."/>
            <person name="Broomall S.M."/>
            <person name="Li P.E."/>
            <person name="Teshima H."/>
            <person name="Gibbons H.S."/>
            <person name="Palacios G.F."/>
            <person name="Rosenzweig C.N."/>
            <person name="Redden C.L."/>
            <person name="Xu Y."/>
            <person name="Minogue T.D."/>
            <person name="Chain P.S."/>
        </authorList>
    </citation>
    <scope>NUCLEOTIDE SEQUENCE [LARGE SCALE GENOMIC DNA]</scope>
    <source>
        <strain evidence="2 3">ATCC BAA-463</strain>
    </source>
</reference>
<dbReference type="Proteomes" id="UP000032614">
    <property type="component" value="Chromosome 1"/>
</dbReference>
<keyword evidence="1" id="KW-0472">Membrane</keyword>
<dbReference type="EMBL" id="CP010026">
    <property type="protein sequence ID" value="AJZ59351.1"/>
    <property type="molecule type" value="Genomic_DNA"/>
</dbReference>
<gene>
    <name evidence="2" type="ORF">OI25_2735</name>
</gene>
<evidence type="ECO:0000313" key="2">
    <source>
        <dbReference type="EMBL" id="AJZ59351.1"/>
    </source>
</evidence>
<sequence length="74" mass="8483">MTRTCFASCLKHRYEPALNGEMAMFDVIPYWMWAASLLILALVCGAALAPRETRRPMGLRVRHRASHRTKWPAP</sequence>
<keyword evidence="1" id="KW-1133">Transmembrane helix</keyword>
<name>A0AAU8SYY5_9BURK</name>
<keyword evidence="1" id="KW-0812">Transmembrane</keyword>
<dbReference type="KEGG" id="bfn:OI25_2735"/>
<dbReference type="AlphaFoldDB" id="A0AAU8SYY5"/>
<protein>
    <submittedName>
        <fullName evidence="2">Uncharacterized protein</fullName>
    </submittedName>
</protein>
<organism evidence="2 3">
    <name type="scientific">Paraburkholderia fungorum</name>
    <dbReference type="NCBI Taxonomy" id="134537"/>
    <lineage>
        <taxon>Bacteria</taxon>
        <taxon>Pseudomonadati</taxon>
        <taxon>Pseudomonadota</taxon>
        <taxon>Betaproteobacteria</taxon>
        <taxon>Burkholderiales</taxon>
        <taxon>Burkholderiaceae</taxon>
        <taxon>Paraburkholderia</taxon>
    </lineage>
</organism>
<proteinExistence type="predicted"/>
<feature type="transmembrane region" description="Helical" evidence="1">
    <location>
        <begin position="30"/>
        <end position="50"/>
    </location>
</feature>